<dbReference type="InterPro" id="IPR013766">
    <property type="entry name" value="Thioredoxin_domain"/>
</dbReference>
<dbReference type="Pfam" id="PF00578">
    <property type="entry name" value="AhpC-TSA"/>
    <property type="match status" value="1"/>
</dbReference>
<dbReference type="InterPro" id="IPR000866">
    <property type="entry name" value="AhpC/TSA"/>
</dbReference>
<protein>
    <submittedName>
        <fullName evidence="2">Peroxiredoxin</fullName>
    </submittedName>
</protein>
<reference evidence="2 3" key="1">
    <citation type="submission" date="2020-03" db="EMBL/GenBank/DDBJ databases">
        <title>Sequencing the genomes of 1000 actinobacteria strains.</title>
        <authorList>
            <person name="Klenk H.-P."/>
        </authorList>
    </citation>
    <scope>NUCLEOTIDE SEQUENCE [LARGE SCALE GENOMIC DNA]</scope>
    <source>
        <strain evidence="2 3">DSM 44556</strain>
    </source>
</reference>
<dbReference type="AlphaFoldDB" id="A0A7X5U301"/>
<feature type="domain" description="Thioredoxin" evidence="1">
    <location>
        <begin position="3"/>
        <end position="178"/>
    </location>
</feature>
<organism evidence="2 3">
    <name type="scientific">Mycolicibacterium fluoranthenivorans</name>
    <dbReference type="NCBI Taxonomy" id="258505"/>
    <lineage>
        <taxon>Bacteria</taxon>
        <taxon>Bacillati</taxon>
        <taxon>Actinomycetota</taxon>
        <taxon>Actinomycetes</taxon>
        <taxon>Mycobacteriales</taxon>
        <taxon>Mycobacteriaceae</taxon>
        <taxon>Mycolicibacterium</taxon>
    </lineage>
</organism>
<dbReference type="Proteomes" id="UP000547444">
    <property type="component" value="Unassembled WGS sequence"/>
</dbReference>
<evidence type="ECO:0000259" key="1">
    <source>
        <dbReference type="PROSITE" id="PS51352"/>
    </source>
</evidence>
<name>A0A7X5U301_9MYCO</name>
<evidence type="ECO:0000313" key="2">
    <source>
        <dbReference type="EMBL" id="NIH97418.1"/>
    </source>
</evidence>
<gene>
    <name evidence="2" type="ORF">FHU31_004408</name>
</gene>
<sequence length="183" mass="19415">MSVAVGAKFPVGVEVETSHGPVSISQLLSKGPVIVGFHRMWCPFCQQAARDLVAVSDRLAAINATVVLVYRESVAEVDDSCSERGIPFRCVSDQHRALEIAADVGRFSPARYLAFSPMKVLRALQSGSRMGMSSRFLQGRGTFVLDSTGRVAYAHRSVTAADIPNIADVVAAAEAVAGGRPAP</sequence>
<keyword evidence="3" id="KW-1185">Reference proteome</keyword>
<accession>A0A7X5U301</accession>
<dbReference type="PROSITE" id="PS51352">
    <property type="entry name" value="THIOREDOXIN_2"/>
    <property type="match status" value="1"/>
</dbReference>
<dbReference type="EMBL" id="JAANOW010000002">
    <property type="protein sequence ID" value="NIH97418.1"/>
    <property type="molecule type" value="Genomic_DNA"/>
</dbReference>
<dbReference type="GO" id="GO:0016209">
    <property type="term" value="F:antioxidant activity"/>
    <property type="evidence" value="ECO:0007669"/>
    <property type="project" value="InterPro"/>
</dbReference>
<dbReference type="SUPFAM" id="SSF52833">
    <property type="entry name" value="Thioredoxin-like"/>
    <property type="match status" value="1"/>
</dbReference>
<dbReference type="Gene3D" id="3.40.30.10">
    <property type="entry name" value="Glutaredoxin"/>
    <property type="match status" value="1"/>
</dbReference>
<dbReference type="InterPro" id="IPR036249">
    <property type="entry name" value="Thioredoxin-like_sf"/>
</dbReference>
<proteinExistence type="predicted"/>
<evidence type="ECO:0000313" key="3">
    <source>
        <dbReference type="Proteomes" id="UP000547444"/>
    </source>
</evidence>
<dbReference type="GO" id="GO:0016491">
    <property type="term" value="F:oxidoreductase activity"/>
    <property type="evidence" value="ECO:0007669"/>
    <property type="project" value="InterPro"/>
</dbReference>
<dbReference type="RefSeq" id="WP_167162361.1">
    <property type="nucleotide sequence ID" value="NZ_JAANOW010000002.1"/>
</dbReference>
<comment type="caution">
    <text evidence="2">The sequence shown here is derived from an EMBL/GenBank/DDBJ whole genome shotgun (WGS) entry which is preliminary data.</text>
</comment>